<name>A0AAP9MYD7_PSEPU</name>
<accession>A0AAP9MYD7</accession>
<reference evidence="2 3" key="1">
    <citation type="submission" date="2016-04" db="EMBL/GenBank/DDBJ databases">
        <authorList>
            <person name="Qiu J."/>
        </authorList>
    </citation>
    <scope>NUCLEOTIDE SEQUENCE [LARGE SCALE GENOMIC DNA]</scope>
    <source>
        <strain evidence="2 3">JQ581</strain>
    </source>
</reference>
<protein>
    <submittedName>
        <fullName evidence="2">Uncharacterized protein</fullName>
    </submittedName>
</protein>
<dbReference type="Proteomes" id="UP000076857">
    <property type="component" value="Chromosome"/>
</dbReference>
<gene>
    <name evidence="2" type="ORF">A3L25_011680</name>
</gene>
<evidence type="ECO:0000313" key="3">
    <source>
        <dbReference type="Proteomes" id="UP000076857"/>
    </source>
</evidence>
<organism evidence="2 3">
    <name type="scientific">Pseudomonas putida</name>
    <name type="common">Arthrobacter siderocapsulatus</name>
    <dbReference type="NCBI Taxonomy" id="303"/>
    <lineage>
        <taxon>Bacteria</taxon>
        <taxon>Pseudomonadati</taxon>
        <taxon>Pseudomonadota</taxon>
        <taxon>Gammaproteobacteria</taxon>
        <taxon>Pseudomonadales</taxon>
        <taxon>Pseudomonadaceae</taxon>
        <taxon>Pseudomonas</taxon>
    </lineage>
</organism>
<evidence type="ECO:0000313" key="2">
    <source>
        <dbReference type="EMBL" id="QJQ10052.1"/>
    </source>
</evidence>
<feature type="region of interest" description="Disordered" evidence="1">
    <location>
        <begin position="101"/>
        <end position="120"/>
    </location>
</feature>
<dbReference type="AlphaFoldDB" id="A0AAP9MYD7"/>
<proteinExistence type="predicted"/>
<sequence length="120" mass="12724">MNKRRLRRFSAAWVSRNPCSSCALAKGFGRPKSSTAASLISCHLVMLATHAVDTTAVAPQLLHHPSCTTAVVFSEHCFGEKLNPSTHFNFETTGAGIMNTNAESQAPAGKPAIEAGIRAT</sequence>
<dbReference type="RefSeq" id="WP_169725117.1">
    <property type="nucleotide sequence ID" value="NZ_CP050951.1"/>
</dbReference>
<reference evidence="2 3" key="2">
    <citation type="submission" date="2020-04" db="EMBL/GenBank/DDBJ databases">
        <title>Complete genome sequence of Pseudomonas putida strain JQ581.</title>
        <authorList>
            <person name="Mu Y."/>
        </authorList>
    </citation>
    <scope>NUCLEOTIDE SEQUENCE [LARGE SCALE GENOMIC DNA]</scope>
    <source>
        <strain evidence="2 3">JQ581</strain>
    </source>
</reference>
<evidence type="ECO:0000256" key="1">
    <source>
        <dbReference type="SAM" id="MobiDB-lite"/>
    </source>
</evidence>
<dbReference type="EMBL" id="CP050951">
    <property type="protein sequence ID" value="QJQ10052.1"/>
    <property type="molecule type" value="Genomic_DNA"/>
</dbReference>